<dbReference type="Pfam" id="PF05193">
    <property type="entry name" value="Peptidase_M16_C"/>
    <property type="match status" value="1"/>
</dbReference>
<dbReference type="PANTHER" id="PTHR11851">
    <property type="entry name" value="METALLOPROTEASE"/>
    <property type="match status" value="1"/>
</dbReference>
<dbReference type="InterPro" id="IPR007863">
    <property type="entry name" value="Peptidase_M16_C"/>
</dbReference>
<dbReference type="EMBL" id="CAADAN010000001">
    <property type="protein sequence ID" value="VFD29034.1"/>
    <property type="molecule type" value="Genomic_DNA"/>
</dbReference>
<evidence type="ECO:0000259" key="1">
    <source>
        <dbReference type="Pfam" id="PF00675"/>
    </source>
</evidence>
<dbReference type="RefSeq" id="WP_009897836.1">
    <property type="nucleotide sequence ID" value="NZ_BITJ01000002.1"/>
</dbReference>
<dbReference type="InterPro" id="IPR011249">
    <property type="entry name" value="Metalloenz_LuxS/M16"/>
</dbReference>
<dbReference type="Gene3D" id="3.30.830.10">
    <property type="entry name" value="Metalloenzyme, LuxS/M16 peptidase-like"/>
    <property type="match status" value="2"/>
</dbReference>
<proteinExistence type="predicted"/>
<reference evidence="3 4" key="1">
    <citation type="submission" date="2019-02" db="EMBL/GenBank/DDBJ databases">
        <authorList>
            <consortium name="Pathogen Informatics"/>
        </authorList>
    </citation>
    <scope>NUCLEOTIDE SEQUENCE [LARGE SCALE GENOMIC DNA]</scope>
    <source>
        <strain evidence="4">clo34</strain>
    </source>
</reference>
<organism evidence="3 4">
    <name type="scientific">Clostridioides difficile</name>
    <name type="common">Peptoclostridium difficile</name>
    <dbReference type="NCBI Taxonomy" id="1496"/>
    <lineage>
        <taxon>Bacteria</taxon>
        <taxon>Bacillati</taxon>
        <taxon>Bacillota</taxon>
        <taxon>Clostridia</taxon>
        <taxon>Peptostreptococcales</taxon>
        <taxon>Peptostreptococcaceae</taxon>
        <taxon>Clostridioides</taxon>
    </lineage>
</organism>
<dbReference type="Pfam" id="PF00675">
    <property type="entry name" value="Peptidase_M16"/>
    <property type="match status" value="1"/>
</dbReference>
<sequence>MEKIVNDILKEEVYYEKLQNGLDVYFMPKRGFMKKYAILATNYGSNDLEFVPIGEDKKIRVNEGIAHFLEHKMFEQPDGGDAFDKFSKLGVNANAFTNFTMTAYLFSATENFYESLEHLIDYVQTPYFTDENVEKEKGIIAQEIKMYNDDPDWNVYFNCLKAMYVNYPARIDIAGTVDSIYKITKEELYKCYNTFYNPGNMALFVVGDLDVEKVIDVTKKSNNYKVDRLSKSIERFYPEEPEGVKEKEVIEKFPISMPMFNIGFKDSNVGLKGKELLRKEIVTDILVGMLFKKGSKLYEDLYMQGLINENFGAGFSSQVDYAFSIIAGDSKEPKKVKEIILDYIEKSKKEGLSKEEFERTKKKKIGSFIKCFDSINFIGNSFISYVFKDINLLEYLDVIKDITFEEVEERLKEHFKEEYCVISIVEPK</sequence>
<feature type="domain" description="Peptidase M16 N-terminal" evidence="1">
    <location>
        <begin position="61"/>
        <end position="176"/>
    </location>
</feature>
<dbReference type="PANTHER" id="PTHR11851:SF134">
    <property type="entry name" value="ZINC-DEPENDENT PROTEASE"/>
    <property type="match status" value="1"/>
</dbReference>
<name>A0AB74Q619_CLODI</name>
<dbReference type="AlphaFoldDB" id="A0AB74Q619"/>
<dbReference type="InterPro" id="IPR050361">
    <property type="entry name" value="MPP/UQCRC_Complex"/>
</dbReference>
<accession>A0AB74Q619</accession>
<feature type="domain" description="Peptidase M16 C-terminal" evidence="2">
    <location>
        <begin position="182"/>
        <end position="363"/>
    </location>
</feature>
<protein>
    <submittedName>
        <fullName evidence="3">Peptidase</fullName>
    </submittedName>
</protein>
<dbReference type="Proteomes" id="UP000411588">
    <property type="component" value="Unassembled WGS sequence"/>
</dbReference>
<gene>
    <name evidence="3" type="ORF">SAMEA1402399_00066</name>
</gene>
<evidence type="ECO:0000259" key="2">
    <source>
        <dbReference type="Pfam" id="PF05193"/>
    </source>
</evidence>
<evidence type="ECO:0000313" key="3">
    <source>
        <dbReference type="EMBL" id="VFD29034.1"/>
    </source>
</evidence>
<evidence type="ECO:0000313" key="4">
    <source>
        <dbReference type="Proteomes" id="UP000411588"/>
    </source>
</evidence>
<dbReference type="SUPFAM" id="SSF63411">
    <property type="entry name" value="LuxS/MPP-like metallohydrolase"/>
    <property type="match status" value="2"/>
</dbReference>
<dbReference type="InterPro" id="IPR011765">
    <property type="entry name" value="Pept_M16_N"/>
</dbReference>
<dbReference type="NCBIfam" id="NF047421">
    <property type="entry name" value="YfmH_fam"/>
    <property type="match status" value="1"/>
</dbReference>
<dbReference type="GO" id="GO:0046872">
    <property type="term" value="F:metal ion binding"/>
    <property type="evidence" value="ECO:0007669"/>
    <property type="project" value="InterPro"/>
</dbReference>
<comment type="caution">
    <text evidence="3">The sequence shown here is derived from an EMBL/GenBank/DDBJ whole genome shotgun (WGS) entry which is preliminary data.</text>
</comment>